<protein>
    <submittedName>
        <fullName evidence="1">Uncharacterized protein</fullName>
    </submittedName>
</protein>
<dbReference type="Proteomes" id="UP000287651">
    <property type="component" value="Unassembled WGS sequence"/>
</dbReference>
<organism evidence="1 2">
    <name type="scientific">Ensete ventricosum</name>
    <name type="common">Abyssinian banana</name>
    <name type="synonym">Musa ensete</name>
    <dbReference type="NCBI Taxonomy" id="4639"/>
    <lineage>
        <taxon>Eukaryota</taxon>
        <taxon>Viridiplantae</taxon>
        <taxon>Streptophyta</taxon>
        <taxon>Embryophyta</taxon>
        <taxon>Tracheophyta</taxon>
        <taxon>Spermatophyta</taxon>
        <taxon>Magnoliopsida</taxon>
        <taxon>Liliopsida</taxon>
        <taxon>Zingiberales</taxon>
        <taxon>Musaceae</taxon>
        <taxon>Ensete</taxon>
    </lineage>
</organism>
<dbReference type="EMBL" id="AMZH03012982">
    <property type="protein sequence ID" value="RRT50050.1"/>
    <property type="molecule type" value="Genomic_DNA"/>
</dbReference>
<reference evidence="1 2" key="1">
    <citation type="journal article" date="2014" name="Agronomy (Basel)">
        <title>A Draft Genome Sequence for Ensete ventricosum, the Drought-Tolerant Tree Against Hunger.</title>
        <authorList>
            <person name="Harrison J."/>
            <person name="Moore K.A."/>
            <person name="Paszkiewicz K."/>
            <person name="Jones T."/>
            <person name="Grant M."/>
            <person name="Ambacheew D."/>
            <person name="Muzemil S."/>
            <person name="Studholme D.J."/>
        </authorList>
    </citation>
    <scope>NUCLEOTIDE SEQUENCE [LARGE SCALE GENOMIC DNA]</scope>
</reference>
<comment type="caution">
    <text evidence="1">The sequence shown here is derived from an EMBL/GenBank/DDBJ whole genome shotgun (WGS) entry which is preliminary data.</text>
</comment>
<evidence type="ECO:0000313" key="2">
    <source>
        <dbReference type="Proteomes" id="UP000287651"/>
    </source>
</evidence>
<gene>
    <name evidence="1" type="ORF">B296_00027120</name>
</gene>
<proteinExistence type="predicted"/>
<name>A0A426YEE0_ENSVE</name>
<accession>A0A426YEE0</accession>
<dbReference type="AlphaFoldDB" id="A0A426YEE0"/>
<sequence length="199" mass="21314">MEEELVRTFDLTFVVTSGVAESYGEPADVVVWDEDIERYAVLMAHGGGVEWRNVWTSSGSLGNQSGPESSSSSVSARADAKALQALEAMKSHHDFDSTHDAWQSSNWRGVSRSCALGPGFNIATSVAPCAANPWDAGLAKRGSFGQYIRGTLIPRLASDLYTLPSEVLMDGATKVIELDLKEGGDPNTVAATEVRAYEV</sequence>
<evidence type="ECO:0000313" key="1">
    <source>
        <dbReference type="EMBL" id="RRT50050.1"/>
    </source>
</evidence>